<evidence type="ECO:0000256" key="1">
    <source>
        <dbReference type="SAM" id="MobiDB-lite"/>
    </source>
</evidence>
<dbReference type="Proteomes" id="UP000216188">
    <property type="component" value="Unassembled WGS sequence"/>
</dbReference>
<accession>A0A256G8T3</accession>
<feature type="region of interest" description="Disordered" evidence="1">
    <location>
        <begin position="1"/>
        <end position="39"/>
    </location>
</feature>
<comment type="caution">
    <text evidence="2">The sequence shown here is derived from an EMBL/GenBank/DDBJ whole genome shotgun (WGS) entry which is preliminary data.</text>
</comment>
<evidence type="ECO:0000313" key="2">
    <source>
        <dbReference type="EMBL" id="OYR23061.1"/>
    </source>
</evidence>
<sequence>MNVQEAAKRSRENSGGCEAQPVAPGPSCHAPLKSSAIKA</sequence>
<name>A0A256G8T3_9HYPH</name>
<feature type="compositionally biased region" description="Basic and acidic residues" evidence="1">
    <location>
        <begin position="1"/>
        <end position="12"/>
    </location>
</feature>
<reference evidence="2 3" key="1">
    <citation type="submission" date="2017-07" db="EMBL/GenBank/DDBJ databases">
        <title>Phylogenetic study on the rhizospheric bacterium Ochrobactrum sp. A44.</title>
        <authorList>
            <person name="Krzyzanowska D.M."/>
            <person name="Ossowicki A."/>
            <person name="Rajewska M."/>
            <person name="Maciag T."/>
            <person name="Kaczynski Z."/>
            <person name="Czerwicka M."/>
            <person name="Jafra S."/>
        </authorList>
    </citation>
    <scope>NUCLEOTIDE SEQUENCE [LARGE SCALE GENOMIC DNA]</scope>
    <source>
        <strain evidence="2 3">CCUG 30717</strain>
    </source>
</reference>
<proteinExistence type="predicted"/>
<protein>
    <submittedName>
        <fullName evidence="2">Uncharacterized protein</fullName>
    </submittedName>
</protein>
<gene>
    <name evidence="2" type="ORF">CEV34_3805</name>
</gene>
<evidence type="ECO:0000313" key="3">
    <source>
        <dbReference type="Proteomes" id="UP000216188"/>
    </source>
</evidence>
<dbReference type="AlphaFoldDB" id="A0A256G8T3"/>
<keyword evidence="3" id="KW-1185">Reference proteome</keyword>
<organism evidence="2 3">
    <name type="scientific">Brucella pseudogrignonensis</name>
    <dbReference type="NCBI Taxonomy" id="419475"/>
    <lineage>
        <taxon>Bacteria</taxon>
        <taxon>Pseudomonadati</taxon>
        <taxon>Pseudomonadota</taxon>
        <taxon>Alphaproteobacteria</taxon>
        <taxon>Hyphomicrobiales</taxon>
        <taxon>Brucellaceae</taxon>
        <taxon>Brucella/Ochrobactrum group</taxon>
        <taxon>Brucella</taxon>
    </lineage>
</organism>
<dbReference type="EMBL" id="NNRM01000041">
    <property type="protein sequence ID" value="OYR23061.1"/>
    <property type="molecule type" value="Genomic_DNA"/>
</dbReference>